<evidence type="ECO:0000313" key="4">
    <source>
        <dbReference type="WBParaSite" id="EEL_0000589101-mRNA-1"/>
    </source>
</evidence>
<proteinExistence type="predicted"/>
<dbReference type="PROSITE" id="PS50003">
    <property type="entry name" value="PH_DOMAIN"/>
    <property type="match status" value="1"/>
</dbReference>
<dbReference type="SMART" id="SM00233">
    <property type="entry name" value="PH"/>
    <property type="match status" value="1"/>
</dbReference>
<evidence type="ECO:0000256" key="1">
    <source>
        <dbReference type="SAM" id="MobiDB-lite"/>
    </source>
</evidence>
<dbReference type="WBParaSite" id="EEL_0000589101-mRNA-1">
    <property type="protein sequence ID" value="EEL_0000589101-mRNA-1"/>
    <property type="gene ID" value="EEL_0000589101"/>
</dbReference>
<feature type="domain" description="PH" evidence="2">
    <location>
        <begin position="13"/>
        <end position="136"/>
    </location>
</feature>
<feature type="compositionally biased region" description="Low complexity" evidence="1">
    <location>
        <begin position="340"/>
        <end position="351"/>
    </location>
</feature>
<dbReference type="InterPro" id="IPR011993">
    <property type="entry name" value="PH-like_dom_sf"/>
</dbReference>
<evidence type="ECO:0000259" key="2">
    <source>
        <dbReference type="PROSITE" id="PS50003"/>
    </source>
</evidence>
<accession>A0A0R3RV03</accession>
<organism evidence="3 4">
    <name type="scientific">Elaeophora elaphi</name>
    <dbReference type="NCBI Taxonomy" id="1147741"/>
    <lineage>
        <taxon>Eukaryota</taxon>
        <taxon>Metazoa</taxon>
        <taxon>Ecdysozoa</taxon>
        <taxon>Nematoda</taxon>
        <taxon>Chromadorea</taxon>
        <taxon>Rhabditida</taxon>
        <taxon>Spirurina</taxon>
        <taxon>Spiruromorpha</taxon>
        <taxon>Filarioidea</taxon>
        <taxon>Onchocercidae</taxon>
        <taxon>Elaeophora</taxon>
    </lineage>
</organism>
<dbReference type="InterPro" id="IPR001849">
    <property type="entry name" value="PH_domain"/>
</dbReference>
<evidence type="ECO:0000313" key="3">
    <source>
        <dbReference type="Proteomes" id="UP000050640"/>
    </source>
</evidence>
<sequence>MSAIEMRKNSVPLILMEGILEKLKEREFPWIFSTKKFSTTWVLRYYVLRHAGIPDETFLLEQHEDCTPFSKVHKTLDLQRVVQIDTNISLKVGNQNWVLAIHYKTKRNGRLKILYLAAHSETDMNMWVVKLGHACKLQKQDDENHQLIRVPRENVVDEVANKFPFIADCMNDRYFTDGSVVFFLCFVALLTLRSYTYANQEESPTLSNIITNNANCIDSTTTHAYIRLKDCSSTHSLGSSSASLNSSIASSSTLSENLHFKNSFLIPPPIPPKPCHGSRIQKGGKHVFESGRYVLDQPLTPLDVHEILSIEEKEWSNETVRLDAVGSIDAKRTFLSCNSSLTPTVSNSSSPKPLPRRRNFRNIPPEIDRSCKPIGIRCIDVNAGQERSKTDDWKKEAFAASSRFLATNSSQQQPLHPVTLRNKQVPIGQEALYDNESVRATNSTLDYLDPVREPLVHSQPFIKSSHRPKISCATEYTLIDEESTKAVLKANVRQDEMRRNGFSV</sequence>
<dbReference type="Proteomes" id="UP000050640">
    <property type="component" value="Unplaced"/>
</dbReference>
<feature type="region of interest" description="Disordered" evidence="1">
    <location>
        <begin position="340"/>
        <end position="365"/>
    </location>
</feature>
<reference evidence="4" key="1">
    <citation type="submission" date="2017-02" db="UniProtKB">
        <authorList>
            <consortium name="WormBaseParasite"/>
        </authorList>
    </citation>
    <scope>IDENTIFICATION</scope>
</reference>
<dbReference type="SUPFAM" id="SSF50729">
    <property type="entry name" value="PH domain-like"/>
    <property type="match status" value="1"/>
</dbReference>
<dbReference type="STRING" id="1147741.A0A0R3RV03"/>
<dbReference type="Gene3D" id="2.30.29.30">
    <property type="entry name" value="Pleckstrin-homology domain (PH domain)/Phosphotyrosine-binding domain (PTB)"/>
    <property type="match status" value="1"/>
</dbReference>
<dbReference type="Pfam" id="PF00169">
    <property type="entry name" value="PH"/>
    <property type="match status" value="1"/>
</dbReference>
<keyword evidence="3" id="KW-1185">Reference proteome</keyword>
<protein>
    <submittedName>
        <fullName evidence="4">PH domain-containing protein</fullName>
    </submittedName>
</protein>
<dbReference type="AlphaFoldDB" id="A0A0R3RV03"/>
<name>A0A0R3RV03_9BILA</name>